<dbReference type="KEGG" id="vg:40091902"/>
<reference evidence="1 2" key="1">
    <citation type="submission" date="2017-09" db="EMBL/GenBank/DDBJ databases">
        <title>Complete genome sequence analysis of the novel Escherichia coli phage SRT8.</title>
        <authorList>
            <person name="Fan X."/>
            <person name="Zhao K."/>
            <person name="Song S."/>
            <person name="Zhao Z."/>
        </authorList>
    </citation>
    <scope>NUCLEOTIDE SEQUENCE [LARGE SCALE GENOMIC DNA]</scope>
</reference>
<evidence type="ECO:0000313" key="1">
    <source>
        <dbReference type="EMBL" id="ATN93815.1"/>
    </source>
</evidence>
<dbReference type="Proteomes" id="UP000228763">
    <property type="component" value="Segment"/>
</dbReference>
<protein>
    <submittedName>
        <fullName evidence="1">Uncharacterized protein</fullName>
    </submittedName>
</protein>
<dbReference type="EMBL" id="MF996376">
    <property type="protein sequence ID" value="ATN93815.1"/>
    <property type="molecule type" value="Genomic_DNA"/>
</dbReference>
<proteinExistence type="predicted"/>
<name>A0A2D1GPD1_9CAUD</name>
<evidence type="ECO:0000313" key="2">
    <source>
        <dbReference type="Proteomes" id="UP000228763"/>
    </source>
</evidence>
<keyword evidence="2" id="KW-1185">Reference proteome</keyword>
<accession>A0A2D1GPD1</accession>
<sequence length="77" mass="8980">MFGLTEAHLNIVKRRCREMSSELKAAIEGGAKYDHVAKRIIDEHHKKDGVHTLVTRQQFIWLAGYFNGRFGNKFDYE</sequence>
<organism evidence="1 2">
    <name type="scientific">Escherichia phage SRT8</name>
    <dbReference type="NCBI Taxonomy" id="2496545"/>
    <lineage>
        <taxon>Viruses</taxon>
        <taxon>Duplodnaviria</taxon>
        <taxon>Heunggongvirae</taxon>
        <taxon>Uroviricota</taxon>
        <taxon>Caudoviricetes</taxon>
        <taxon>Drexlerviridae</taxon>
        <taxon>Tunavirinae</taxon>
        <taxon>Sertoctavirus</taxon>
        <taxon>Sertoctavirus SRT8</taxon>
    </lineage>
</organism>
<dbReference type="RefSeq" id="YP_009615440.1">
    <property type="nucleotide sequence ID" value="NC_042043.1"/>
</dbReference>
<dbReference type="GeneID" id="40091902"/>